<keyword evidence="4" id="KW-1185">Reference proteome</keyword>
<dbReference type="STRING" id="1891671.SAMN06295885_2142"/>
<dbReference type="Pfam" id="PF00857">
    <property type="entry name" value="Isochorismatase"/>
    <property type="match status" value="1"/>
</dbReference>
<accession>A0A1X7NZP9</accession>
<evidence type="ECO:0000313" key="3">
    <source>
        <dbReference type="EMBL" id="SMH43062.1"/>
    </source>
</evidence>
<proteinExistence type="predicted"/>
<dbReference type="PANTHER" id="PTHR43540:SF7">
    <property type="entry name" value="ISOCHORISMATASE FAMILY PROTEIN YECD"/>
    <property type="match status" value="1"/>
</dbReference>
<dbReference type="Gene3D" id="3.40.50.850">
    <property type="entry name" value="Isochorismatase-like"/>
    <property type="match status" value="1"/>
</dbReference>
<evidence type="ECO:0000256" key="1">
    <source>
        <dbReference type="ARBA" id="ARBA00022801"/>
    </source>
</evidence>
<evidence type="ECO:0000259" key="2">
    <source>
        <dbReference type="Pfam" id="PF00857"/>
    </source>
</evidence>
<dbReference type="CDD" id="cd00431">
    <property type="entry name" value="cysteine_hydrolases"/>
    <property type="match status" value="1"/>
</dbReference>
<dbReference type="EMBL" id="FXBM01000002">
    <property type="protein sequence ID" value="SMH43062.1"/>
    <property type="molecule type" value="Genomic_DNA"/>
</dbReference>
<organism evidence="3 4">
    <name type="scientific">Rathayibacter oskolensis</name>
    <dbReference type="NCBI Taxonomy" id="1891671"/>
    <lineage>
        <taxon>Bacteria</taxon>
        <taxon>Bacillati</taxon>
        <taxon>Actinomycetota</taxon>
        <taxon>Actinomycetes</taxon>
        <taxon>Micrococcales</taxon>
        <taxon>Microbacteriaceae</taxon>
        <taxon>Rathayibacter</taxon>
    </lineage>
</organism>
<sequence length="190" mass="19308">MTISALDSATALVVVDLQPATTAHPMVHPIGDVVARAAALAEAFRRHGLPVALVTADLGHPNPGRTEVGRGRSAPVLPPEAIAPLPALGHGDIVLVKSAWSAFGGTGLHEALAERGVTQVVLVGVATSFGIESTARAAYDLGYSVVVATDAVTDLQAASHENSVARVLPVLGETGTAQDVLALLDPTPEN</sequence>
<evidence type="ECO:0000313" key="4">
    <source>
        <dbReference type="Proteomes" id="UP000193711"/>
    </source>
</evidence>
<name>A0A1X7NZP9_9MICO</name>
<protein>
    <submittedName>
        <fullName evidence="3">Nicotinamidase-related amidase</fullName>
    </submittedName>
</protein>
<reference evidence="4" key="1">
    <citation type="submission" date="2017-04" db="EMBL/GenBank/DDBJ databases">
        <authorList>
            <person name="Varghese N."/>
            <person name="Submissions S."/>
        </authorList>
    </citation>
    <scope>NUCLEOTIDE SEQUENCE [LARGE SCALE GENOMIC DNA]</scope>
    <source>
        <strain evidence="4">VKM Ac-2121</strain>
    </source>
</reference>
<gene>
    <name evidence="3" type="ORF">SAMN06295885_2142</name>
</gene>
<keyword evidence="1" id="KW-0378">Hydrolase</keyword>
<dbReference type="AlphaFoldDB" id="A0A1X7NZP9"/>
<dbReference type="InterPro" id="IPR050272">
    <property type="entry name" value="Isochorismatase-like_hydrls"/>
</dbReference>
<dbReference type="PANTHER" id="PTHR43540">
    <property type="entry name" value="PEROXYUREIDOACRYLATE/UREIDOACRYLATE AMIDOHYDROLASE-RELATED"/>
    <property type="match status" value="1"/>
</dbReference>
<feature type="domain" description="Isochorismatase-like" evidence="2">
    <location>
        <begin position="10"/>
        <end position="178"/>
    </location>
</feature>
<dbReference type="GO" id="GO:0016787">
    <property type="term" value="F:hydrolase activity"/>
    <property type="evidence" value="ECO:0007669"/>
    <property type="project" value="UniProtKB-KW"/>
</dbReference>
<dbReference type="SUPFAM" id="SSF52499">
    <property type="entry name" value="Isochorismatase-like hydrolases"/>
    <property type="match status" value="1"/>
</dbReference>
<dbReference type="Proteomes" id="UP000193711">
    <property type="component" value="Unassembled WGS sequence"/>
</dbReference>
<dbReference type="InterPro" id="IPR036380">
    <property type="entry name" value="Isochorismatase-like_sf"/>
</dbReference>
<dbReference type="RefSeq" id="WP_085476591.1">
    <property type="nucleotide sequence ID" value="NZ_FXBM01000002.1"/>
</dbReference>
<dbReference type="InterPro" id="IPR000868">
    <property type="entry name" value="Isochorismatase-like_dom"/>
</dbReference>
<dbReference type="OrthoDB" id="9794942at2"/>